<dbReference type="InterPro" id="IPR036138">
    <property type="entry name" value="PBP_dimer_sf"/>
</dbReference>
<keyword evidence="1" id="KW-1133">Transmembrane helix</keyword>
<dbReference type="OrthoDB" id="9766847at2"/>
<organism evidence="4 5">
    <name type="scientific">Allonocardiopsis opalescens</name>
    <dbReference type="NCBI Taxonomy" id="1144618"/>
    <lineage>
        <taxon>Bacteria</taxon>
        <taxon>Bacillati</taxon>
        <taxon>Actinomycetota</taxon>
        <taxon>Actinomycetes</taxon>
        <taxon>Streptosporangiales</taxon>
        <taxon>Allonocardiopsis</taxon>
    </lineage>
</organism>
<evidence type="ECO:0000259" key="3">
    <source>
        <dbReference type="Pfam" id="PF21922"/>
    </source>
</evidence>
<dbReference type="AlphaFoldDB" id="A0A2T0Q732"/>
<feature type="domain" description="Penicillin-binding protein transpeptidase" evidence="2">
    <location>
        <begin position="175"/>
        <end position="495"/>
    </location>
</feature>
<dbReference type="Gene3D" id="3.90.1310.10">
    <property type="entry name" value="Penicillin-binding protein 2a (Domain 2)"/>
    <property type="match status" value="1"/>
</dbReference>
<dbReference type="Pfam" id="PF21922">
    <property type="entry name" value="PBP_dimer_2"/>
    <property type="match status" value="1"/>
</dbReference>
<dbReference type="PANTHER" id="PTHR30627">
    <property type="entry name" value="PEPTIDOGLYCAN D,D-TRANSPEPTIDASE"/>
    <property type="match status" value="1"/>
</dbReference>
<dbReference type="InterPro" id="IPR012338">
    <property type="entry name" value="Beta-lactam/transpept-like"/>
</dbReference>
<dbReference type="SUPFAM" id="SSF56601">
    <property type="entry name" value="beta-lactamase/transpeptidase-like"/>
    <property type="match status" value="1"/>
</dbReference>
<dbReference type="GO" id="GO:0071555">
    <property type="term" value="P:cell wall organization"/>
    <property type="evidence" value="ECO:0007669"/>
    <property type="project" value="TreeGrafter"/>
</dbReference>
<dbReference type="Proteomes" id="UP000237846">
    <property type="component" value="Unassembled WGS sequence"/>
</dbReference>
<gene>
    <name evidence="4" type="ORF">CLV72_103207</name>
</gene>
<protein>
    <submittedName>
        <fullName evidence="4">Cell elongation-specific peptidoglycan D,D-transpeptidase</fullName>
    </submittedName>
</protein>
<dbReference type="GO" id="GO:0008658">
    <property type="term" value="F:penicillin binding"/>
    <property type="evidence" value="ECO:0007669"/>
    <property type="project" value="InterPro"/>
</dbReference>
<keyword evidence="1" id="KW-0472">Membrane</keyword>
<dbReference type="InterPro" id="IPR054120">
    <property type="entry name" value="PBPA_dimer"/>
</dbReference>
<keyword evidence="5" id="KW-1185">Reference proteome</keyword>
<dbReference type="Gene3D" id="3.40.710.10">
    <property type="entry name" value="DD-peptidase/beta-lactamase superfamily"/>
    <property type="match status" value="1"/>
</dbReference>
<reference evidence="4 5" key="1">
    <citation type="submission" date="2018-03" db="EMBL/GenBank/DDBJ databases">
        <title>Genomic Encyclopedia of Archaeal and Bacterial Type Strains, Phase II (KMG-II): from individual species to whole genera.</title>
        <authorList>
            <person name="Goeker M."/>
        </authorList>
    </citation>
    <scope>NUCLEOTIDE SEQUENCE [LARGE SCALE GENOMIC DNA]</scope>
    <source>
        <strain evidence="4 5">DSM 45601</strain>
    </source>
</reference>
<dbReference type="EMBL" id="PVZC01000003">
    <property type="protein sequence ID" value="PRX99604.1"/>
    <property type="molecule type" value="Genomic_DNA"/>
</dbReference>
<dbReference type="InterPro" id="IPR050515">
    <property type="entry name" value="Beta-lactam/transpept"/>
</dbReference>
<keyword evidence="1" id="KW-0812">Transmembrane</keyword>
<comment type="caution">
    <text evidence="4">The sequence shown here is derived from an EMBL/GenBank/DDBJ whole genome shotgun (WGS) entry which is preliminary data.</text>
</comment>
<name>A0A2T0Q732_9ACTN</name>
<dbReference type="GO" id="GO:0005886">
    <property type="term" value="C:plasma membrane"/>
    <property type="evidence" value="ECO:0007669"/>
    <property type="project" value="TreeGrafter"/>
</dbReference>
<evidence type="ECO:0000313" key="5">
    <source>
        <dbReference type="Proteomes" id="UP000237846"/>
    </source>
</evidence>
<dbReference type="RefSeq" id="WP_106244316.1">
    <property type="nucleotide sequence ID" value="NZ_PVZC01000003.1"/>
</dbReference>
<accession>A0A2T0Q732</accession>
<dbReference type="InterPro" id="IPR001460">
    <property type="entry name" value="PCN-bd_Tpept"/>
</dbReference>
<proteinExistence type="predicted"/>
<sequence length="499" mass="52686">MTEDEKPTAAERTNIPIRRIGYVVMALFCAMLLNVNWLQALRAEELNNHRWNTMRLQDAFNQARGPIMVGQEAIAVSEDTSEDENADWEYQRTYPQGDLYAHIVGYYSPAGQSTGIEFYENTLLSGEDQRLAVSRFLDTISGEEEQGAQVELTLDPDAQQAAYDAFRQVNPNANGAAVAIEPDTGRILASVSVPSFDPNQILSEPETYTELNENDNQPLLNRAFNEVYPPGSTFKIVTAAAALENGYSIDEPLSGMGPQAAPRPEGGADLPNAFTGACGDGSPSIALSIEISCNTSFANLALDLGADAMTEQAEAFGFNGEQLELPMPAAVSSYPDTMEGSPIGQNQVFDSGIGQGLVQATPLQMAMVAAGVANDGRVMRPYLVDRVVAPDLTTQIEANSPELLSEAMSPDTANAITDAMVQVTQGANGSGPGGAVPGYEVAGKTGTAENAGPTHNWFISFAPADDPQIAVAVVVENGGGSGGSLAAPVAAQIMEAVLE</sequence>
<evidence type="ECO:0000259" key="2">
    <source>
        <dbReference type="Pfam" id="PF00905"/>
    </source>
</evidence>
<dbReference type="Pfam" id="PF00905">
    <property type="entry name" value="Transpeptidase"/>
    <property type="match status" value="1"/>
</dbReference>
<dbReference type="SUPFAM" id="SSF56519">
    <property type="entry name" value="Penicillin binding protein dimerisation domain"/>
    <property type="match status" value="1"/>
</dbReference>
<feature type="transmembrane region" description="Helical" evidence="1">
    <location>
        <begin position="20"/>
        <end position="38"/>
    </location>
</feature>
<dbReference type="PANTHER" id="PTHR30627:SF24">
    <property type="entry name" value="PENICILLIN-BINDING PROTEIN 4B"/>
    <property type="match status" value="1"/>
</dbReference>
<dbReference type="GO" id="GO:0071972">
    <property type="term" value="F:peptidoglycan L,D-transpeptidase activity"/>
    <property type="evidence" value="ECO:0007669"/>
    <property type="project" value="TreeGrafter"/>
</dbReference>
<evidence type="ECO:0000256" key="1">
    <source>
        <dbReference type="SAM" id="Phobius"/>
    </source>
</evidence>
<evidence type="ECO:0000313" key="4">
    <source>
        <dbReference type="EMBL" id="PRX99604.1"/>
    </source>
</evidence>
<feature type="domain" description="Penicillin binding protein A dimerisation" evidence="3">
    <location>
        <begin position="64"/>
        <end position="150"/>
    </location>
</feature>